<protein>
    <submittedName>
        <fullName evidence="2">Uncharacterized protein</fullName>
    </submittedName>
</protein>
<dbReference type="EMBL" id="JAJFAZ020000004">
    <property type="protein sequence ID" value="KAI5335051.1"/>
    <property type="molecule type" value="Genomic_DNA"/>
</dbReference>
<evidence type="ECO:0000313" key="3">
    <source>
        <dbReference type="Proteomes" id="UP001054821"/>
    </source>
</evidence>
<organism evidence="2 3">
    <name type="scientific">Prunus dulcis</name>
    <name type="common">Almond</name>
    <name type="synonym">Amygdalus dulcis</name>
    <dbReference type="NCBI Taxonomy" id="3755"/>
    <lineage>
        <taxon>Eukaryota</taxon>
        <taxon>Viridiplantae</taxon>
        <taxon>Streptophyta</taxon>
        <taxon>Embryophyta</taxon>
        <taxon>Tracheophyta</taxon>
        <taxon>Spermatophyta</taxon>
        <taxon>Magnoliopsida</taxon>
        <taxon>eudicotyledons</taxon>
        <taxon>Gunneridae</taxon>
        <taxon>Pentapetalae</taxon>
        <taxon>rosids</taxon>
        <taxon>fabids</taxon>
        <taxon>Rosales</taxon>
        <taxon>Rosaceae</taxon>
        <taxon>Amygdaloideae</taxon>
        <taxon>Amygdaleae</taxon>
        <taxon>Prunus</taxon>
    </lineage>
</organism>
<sequence>MRFENFKRNLQLVLEKTAKKRAANNAHDSQRVGLNRFANMELVIMKTPIYPSQQEQVPFTRSNSMDSVTAGPNWNYLSS</sequence>
<comment type="caution">
    <text evidence="2">The sequence shown here is derived from an EMBL/GenBank/DDBJ whole genome shotgun (WGS) entry which is preliminary data.</text>
</comment>
<dbReference type="Proteomes" id="UP001054821">
    <property type="component" value="Chromosome 4"/>
</dbReference>
<evidence type="ECO:0000313" key="2">
    <source>
        <dbReference type="EMBL" id="KAI5335051.1"/>
    </source>
</evidence>
<proteinExistence type="predicted"/>
<keyword evidence="3" id="KW-1185">Reference proteome</keyword>
<feature type="region of interest" description="Disordered" evidence="1">
    <location>
        <begin position="56"/>
        <end position="79"/>
    </location>
</feature>
<evidence type="ECO:0000256" key="1">
    <source>
        <dbReference type="SAM" id="MobiDB-lite"/>
    </source>
</evidence>
<accession>A0AAD4W207</accession>
<reference evidence="2 3" key="1">
    <citation type="journal article" date="2022" name="G3 (Bethesda)">
        <title>Whole-genome sequence and methylome profiling of the almond [Prunus dulcis (Mill.) D.A. Webb] cultivar 'Nonpareil'.</title>
        <authorList>
            <person name="D'Amico-Willman K.M."/>
            <person name="Ouma W.Z."/>
            <person name="Meulia T."/>
            <person name="Sideli G.M."/>
            <person name="Gradziel T.M."/>
            <person name="Fresnedo-Ramirez J."/>
        </authorList>
    </citation>
    <scope>NUCLEOTIDE SEQUENCE [LARGE SCALE GENOMIC DNA]</scope>
    <source>
        <strain evidence="2">Clone GOH B32 T37-40</strain>
    </source>
</reference>
<gene>
    <name evidence="2" type="ORF">L3X38_025184</name>
</gene>
<dbReference type="AlphaFoldDB" id="A0AAD4W207"/>
<name>A0AAD4W207_PRUDU</name>